<dbReference type="InterPro" id="IPR018870">
    <property type="entry name" value="Tti2"/>
</dbReference>
<feature type="region of interest" description="Disordered" evidence="6">
    <location>
        <begin position="584"/>
        <end position="605"/>
    </location>
</feature>
<reference evidence="8" key="2">
    <citation type="submission" date="2023-05" db="EMBL/GenBank/DDBJ databases">
        <authorList>
            <consortium name="Lawrence Berkeley National Laboratory"/>
            <person name="Steindorff A."/>
            <person name="Hensen N."/>
            <person name="Bonometti L."/>
            <person name="Westerberg I."/>
            <person name="Brannstrom I.O."/>
            <person name="Guillou S."/>
            <person name="Cros-Aarteil S."/>
            <person name="Calhoun S."/>
            <person name="Haridas S."/>
            <person name="Kuo A."/>
            <person name="Mondo S."/>
            <person name="Pangilinan J."/>
            <person name="Riley R."/>
            <person name="Labutti K."/>
            <person name="Andreopoulos B."/>
            <person name="Lipzen A."/>
            <person name="Chen C."/>
            <person name="Yanf M."/>
            <person name="Daum C."/>
            <person name="Ng V."/>
            <person name="Clum A."/>
            <person name="Ohm R."/>
            <person name="Martin F."/>
            <person name="Silar P."/>
            <person name="Natvig D."/>
            <person name="Lalanne C."/>
            <person name="Gautier V."/>
            <person name="Ament-Velasquez S.L."/>
            <person name="Kruys A."/>
            <person name="Hutchinson M.I."/>
            <person name="Powell A.J."/>
            <person name="Barry K."/>
            <person name="Miller A.N."/>
            <person name="Grigoriev I.V."/>
            <person name="Debuchy R."/>
            <person name="Gladieux P."/>
            <person name="Thoren M.H."/>
            <person name="Johannesson H."/>
        </authorList>
    </citation>
    <scope>NUCLEOTIDE SEQUENCE</scope>
    <source>
        <strain evidence="8">PSN293</strain>
    </source>
</reference>
<protein>
    <submittedName>
        <fullName evidence="8">Mitochondrial CCA tRNA nucleotidyltransferase</fullName>
    </submittedName>
</protein>
<evidence type="ECO:0000256" key="3">
    <source>
        <dbReference type="ARBA" id="ARBA00022884"/>
    </source>
</evidence>
<evidence type="ECO:0000256" key="6">
    <source>
        <dbReference type="SAM" id="MobiDB-lite"/>
    </source>
</evidence>
<dbReference type="InterPro" id="IPR002646">
    <property type="entry name" value="PolA_pol_head_dom"/>
</dbReference>
<dbReference type="GO" id="GO:0001680">
    <property type="term" value="P:tRNA 3'-terminal CCA addition"/>
    <property type="evidence" value="ECO:0007669"/>
    <property type="project" value="UniProtKB-ARBA"/>
</dbReference>
<dbReference type="GO" id="GO:0052929">
    <property type="term" value="F:ATP:3'-cytidine-cytidine-tRNA adenylyltransferase activity"/>
    <property type="evidence" value="ECO:0007669"/>
    <property type="project" value="TreeGrafter"/>
</dbReference>
<evidence type="ECO:0000259" key="7">
    <source>
        <dbReference type="Pfam" id="PF01743"/>
    </source>
</evidence>
<feature type="compositionally biased region" description="Polar residues" evidence="6">
    <location>
        <begin position="37"/>
        <end position="52"/>
    </location>
</feature>
<dbReference type="PANTHER" id="PTHR13734:SF5">
    <property type="entry name" value="CCA TRNA NUCLEOTIDYLTRANSFERASE, MITOCHONDRIAL"/>
    <property type="match status" value="1"/>
</dbReference>
<dbReference type="FunFam" id="3.30.460.10:FF:000019">
    <property type="entry name" value="tRNA nucleotidyltransferase cca2"/>
    <property type="match status" value="1"/>
</dbReference>
<dbReference type="GO" id="GO:0110078">
    <property type="term" value="C:TTT Hsp90 cochaperone complex"/>
    <property type="evidence" value="ECO:0007669"/>
    <property type="project" value="InterPro"/>
</dbReference>
<evidence type="ECO:0000256" key="2">
    <source>
        <dbReference type="ARBA" id="ARBA00022679"/>
    </source>
</evidence>
<dbReference type="Pfam" id="PF10521">
    <property type="entry name" value="Tti2"/>
    <property type="match status" value="1"/>
</dbReference>
<feature type="compositionally biased region" description="Basic and acidic residues" evidence="6">
    <location>
        <begin position="584"/>
        <end position="593"/>
    </location>
</feature>
<feature type="domain" description="Poly A polymerase head" evidence="7">
    <location>
        <begin position="65"/>
        <end position="214"/>
    </location>
</feature>
<dbReference type="Pfam" id="PF01743">
    <property type="entry name" value="PolyA_pol"/>
    <property type="match status" value="1"/>
</dbReference>
<sequence>MSSQSTTKLPVITLTEKEKQLRDLLLDVAKAIDAGPSPSTSQTDDGNDAPSSSEDKVLPEPVILRWAGGWVRDKILGIASHDIDTAINCMTGESFALRLQEFCFGPAYETQRQKHGINGKDDIGGLHKIAKNPEKSKHLETTTVRLFGLDVDFVNLRKETYTQESRNPTMEFGTAEEDALRRDATVNALFYNLNTGEVEDFTGGVGDLEGKLIRTPLEPFQTFMDDPLRVLRLVRFASRLGFRIDEDAERVMGDGRVLSALRVKISRERIGIELEKMLRHENACDALRRIHKLDLYATVFTDPAREGMMTPDLGRWSAVYEALDGLERSKTAGSMFKVLVTGEEARYYAWALAALVPWEQIPDEPPVKKGKLAVPLAAQVAREGFRAPNKLFDLVASSHRHRQAIVELKRIALSDDEKKRERDRFGMAIRQWDSRGGHWRLQVLFAVLADIAEAKGASSRESVLREWQGFLDHLVELDVMDAPGIKRLVDGKILCDALGGKPGKWMAEALEIAMAWQLRNPGVEDVSGAVEEVRAFQFNVLLGILISLYSPAVTFTQQGSSNYDVEEAAERFAILVAKGIAPVENHESSKSSDDGDTDMLSDQDTQTKKKFNDLAQRCRFLASPAIAAIRRLLTLTATASPEKTVAPNLDQVLLTLIACTSREHSEEDTWTSPEIAKQADAALVKVLPVGGSSRDQFITGGILERYLRPLFSKTKRPAAITASGRKAAYSDDDDREQGLPDDSWVTKPWKFTDHRAIPVFAWAVDQADEQLIAKHWPLFIPVLLTLTDDSSAAVKSRGLHILSKFLAKFPSKTLLETGLAQVFEDAIFPALSYLPSLTPEDESVRLLAPAFEALRILAGKVLSPTSTKAATGTPTSATAATTGKEKENKLLDRVLREGVFPAYFHAKEHVRIVEVLCQQTVLVLQQMGIHAVKHLKDLIPMISTIMTNPFAPLSPSTLVAAIKALQATLATCWPRLCASPWQDEILNALVICWLNVHDFEHDEPQPKTSNQTADIKQQLKVSASALNAVLKTRAGAAATSDQQQDEQAEDPLDEIISPLVSKEPLLAPLFSHPPRQPRKPSNPPPS</sequence>
<dbReference type="EMBL" id="MU858077">
    <property type="protein sequence ID" value="KAK4215666.1"/>
    <property type="molecule type" value="Genomic_DNA"/>
</dbReference>
<evidence type="ECO:0000313" key="8">
    <source>
        <dbReference type="EMBL" id="KAK4215666.1"/>
    </source>
</evidence>
<comment type="similarity">
    <text evidence="1 5">Belongs to the tRNA nucleotidyltransferase/poly(A) polymerase family.</text>
</comment>
<feature type="region of interest" description="Disordered" evidence="6">
    <location>
        <begin position="1034"/>
        <end position="1086"/>
    </location>
</feature>
<dbReference type="CDD" id="cd05398">
    <property type="entry name" value="NT_ClassII-CCAase"/>
    <property type="match status" value="1"/>
</dbReference>
<proteinExistence type="inferred from homology"/>
<keyword evidence="9" id="KW-1185">Reference proteome</keyword>
<dbReference type="SUPFAM" id="SSF48371">
    <property type="entry name" value="ARM repeat"/>
    <property type="match status" value="1"/>
</dbReference>
<dbReference type="InterPro" id="IPR043519">
    <property type="entry name" value="NT_sf"/>
</dbReference>
<comment type="similarity">
    <text evidence="4">Belongs to the TTI2 family.</text>
</comment>
<dbReference type="Gene3D" id="1.10.3090.10">
    <property type="entry name" value="cca-adding enzyme, domain 2"/>
    <property type="match status" value="1"/>
</dbReference>
<keyword evidence="3 5" id="KW-0694">RNA-binding</keyword>
<evidence type="ECO:0000256" key="1">
    <source>
        <dbReference type="ARBA" id="ARBA00007265"/>
    </source>
</evidence>
<dbReference type="GO" id="GO:0003723">
    <property type="term" value="F:RNA binding"/>
    <property type="evidence" value="ECO:0007669"/>
    <property type="project" value="UniProtKB-KW"/>
</dbReference>
<dbReference type="PANTHER" id="PTHR13734">
    <property type="entry name" value="TRNA-NUCLEOTIDYLTRANSFERASE"/>
    <property type="match status" value="1"/>
</dbReference>
<evidence type="ECO:0000313" key="9">
    <source>
        <dbReference type="Proteomes" id="UP001301769"/>
    </source>
</evidence>
<dbReference type="SUPFAM" id="SSF81891">
    <property type="entry name" value="Poly A polymerase C-terminal region-like"/>
    <property type="match status" value="1"/>
</dbReference>
<dbReference type="Gene3D" id="3.30.460.10">
    <property type="entry name" value="Beta Polymerase, domain 2"/>
    <property type="match status" value="1"/>
</dbReference>
<feature type="compositionally biased region" description="Acidic residues" evidence="6">
    <location>
        <begin position="1043"/>
        <end position="1053"/>
    </location>
</feature>
<organism evidence="8 9">
    <name type="scientific">Rhypophila decipiens</name>
    <dbReference type="NCBI Taxonomy" id="261697"/>
    <lineage>
        <taxon>Eukaryota</taxon>
        <taxon>Fungi</taxon>
        <taxon>Dikarya</taxon>
        <taxon>Ascomycota</taxon>
        <taxon>Pezizomycotina</taxon>
        <taxon>Sordariomycetes</taxon>
        <taxon>Sordariomycetidae</taxon>
        <taxon>Sordariales</taxon>
        <taxon>Naviculisporaceae</taxon>
        <taxon>Rhypophila</taxon>
    </lineage>
</organism>
<accession>A0AAN6YBN6</accession>
<dbReference type="Proteomes" id="UP001301769">
    <property type="component" value="Unassembled WGS sequence"/>
</dbReference>
<name>A0AAN6YBN6_9PEZI</name>
<evidence type="ECO:0000256" key="5">
    <source>
        <dbReference type="RuleBase" id="RU003953"/>
    </source>
</evidence>
<dbReference type="GO" id="GO:0052927">
    <property type="term" value="F:CC tRNA cytidylyltransferase activity"/>
    <property type="evidence" value="ECO:0007669"/>
    <property type="project" value="TreeGrafter"/>
</dbReference>
<keyword evidence="2 5" id="KW-0808">Transferase</keyword>
<evidence type="ECO:0000256" key="4">
    <source>
        <dbReference type="ARBA" id="ARBA00034736"/>
    </source>
</evidence>
<dbReference type="SUPFAM" id="SSF81301">
    <property type="entry name" value="Nucleotidyltransferase"/>
    <property type="match status" value="1"/>
</dbReference>
<dbReference type="GO" id="GO:0005739">
    <property type="term" value="C:mitochondrion"/>
    <property type="evidence" value="ECO:0007669"/>
    <property type="project" value="UniProtKB-ARBA"/>
</dbReference>
<gene>
    <name evidence="8" type="ORF">QBC37DRAFT_281175</name>
</gene>
<reference evidence="8" key="1">
    <citation type="journal article" date="2023" name="Mol. Phylogenet. Evol.">
        <title>Genome-scale phylogeny and comparative genomics of the fungal order Sordariales.</title>
        <authorList>
            <person name="Hensen N."/>
            <person name="Bonometti L."/>
            <person name="Westerberg I."/>
            <person name="Brannstrom I.O."/>
            <person name="Guillou S."/>
            <person name="Cros-Aarteil S."/>
            <person name="Calhoun S."/>
            <person name="Haridas S."/>
            <person name="Kuo A."/>
            <person name="Mondo S."/>
            <person name="Pangilinan J."/>
            <person name="Riley R."/>
            <person name="LaButti K."/>
            <person name="Andreopoulos B."/>
            <person name="Lipzen A."/>
            <person name="Chen C."/>
            <person name="Yan M."/>
            <person name="Daum C."/>
            <person name="Ng V."/>
            <person name="Clum A."/>
            <person name="Steindorff A."/>
            <person name="Ohm R.A."/>
            <person name="Martin F."/>
            <person name="Silar P."/>
            <person name="Natvig D.O."/>
            <person name="Lalanne C."/>
            <person name="Gautier V."/>
            <person name="Ament-Velasquez S.L."/>
            <person name="Kruys A."/>
            <person name="Hutchinson M.I."/>
            <person name="Powell A.J."/>
            <person name="Barry K."/>
            <person name="Miller A.N."/>
            <person name="Grigoriev I.V."/>
            <person name="Debuchy R."/>
            <person name="Gladieux P."/>
            <person name="Hiltunen Thoren M."/>
            <person name="Johannesson H."/>
        </authorList>
    </citation>
    <scope>NUCLEOTIDE SEQUENCE</scope>
    <source>
        <strain evidence="8">PSN293</strain>
    </source>
</reference>
<comment type="caution">
    <text evidence="8">The sequence shown here is derived from an EMBL/GenBank/DDBJ whole genome shotgun (WGS) entry which is preliminary data.</text>
</comment>
<feature type="region of interest" description="Disordered" evidence="6">
    <location>
        <begin position="33"/>
        <end position="55"/>
    </location>
</feature>
<dbReference type="AlphaFoldDB" id="A0AAN6YBN6"/>
<dbReference type="InterPro" id="IPR016024">
    <property type="entry name" value="ARM-type_fold"/>
</dbReference>